<dbReference type="InterPro" id="IPR032678">
    <property type="entry name" value="tRNA-synt_1_cat_dom"/>
</dbReference>
<dbReference type="Pfam" id="PF09190">
    <property type="entry name" value="DALR_2"/>
    <property type="match status" value="1"/>
</dbReference>
<evidence type="ECO:0000256" key="6">
    <source>
        <dbReference type="ARBA" id="ARBA00022741"/>
    </source>
</evidence>
<evidence type="ECO:0000256" key="4">
    <source>
        <dbReference type="ARBA" id="ARBA00022598"/>
    </source>
</evidence>
<dbReference type="GO" id="GO:0008270">
    <property type="term" value="F:zinc ion binding"/>
    <property type="evidence" value="ECO:0007669"/>
    <property type="project" value="UniProtKB-UniRule"/>
</dbReference>
<evidence type="ECO:0000256" key="3">
    <source>
        <dbReference type="ARBA" id="ARBA00022490"/>
    </source>
</evidence>
<dbReference type="NCBIfam" id="TIGR00435">
    <property type="entry name" value="cysS"/>
    <property type="match status" value="1"/>
</dbReference>
<dbReference type="SUPFAM" id="SSF52374">
    <property type="entry name" value="Nucleotidylyl transferase"/>
    <property type="match status" value="1"/>
</dbReference>
<reference evidence="15 16" key="2">
    <citation type="submission" date="2019-10" db="EMBL/GenBank/DDBJ databases">
        <title>Genome Sequences from Six Type Strain Members of the Archaeal Family Sulfolobaceae: Acidianus ambivalens, Acidianus infernus, Metallosphaera prunae, Stygiolobus azoricus, Sulfolobus metallicus, and Sulfurisphaera ohwakuensis.</title>
        <authorList>
            <person name="Counts J.A."/>
            <person name="Kelly R.M."/>
        </authorList>
    </citation>
    <scope>NUCLEOTIDE SEQUENCE [LARGE SCALE GENOMIC DNA]</scope>
    <source>
        <strain evidence="15 16">LEI 10</strain>
    </source>
</reference>
<name>A0A650CWR0_ACIAM</name>
<dbReference type="PANTHER" id="PTHR10890">
    <property type="entry name" value="CYSTEINYL-TRNA SYNTHETASE"/>
    <property type="match status" value="1"/>
</dbReference>
<keyword evidence="16" id="KW-1185">Reference proteome</keyword>
<dbReference type="FunFam" id="3.40.50.620:FF:000068">
    <property type="entry name" value="Cysteine--tRNA ligase"/>
    <property type="match status" value="1"/>
</dbReference>
<keyword evidence="3 12" id="KW-0963">Cytoplasm</keyword>
<evidence type="ECO:0000256" key="11">
    <source>
        <dbReference type="ARBA" id="ARBA00047398"/>
    </source>
</evidence>
<dbReference type="InterPro" id="IPR024909">
    <property type="entry name" value="Cys-tRNA/MSH_ligase"/>
</dbReference>
<evidence type="ECO:0000256" key="8">
    <source>
        <dbReference type="ARBA" id="ARBA00022840"/>
    </source>
</evidence>
<keyword evidence="5 12" id="KW-0479">Metal-binding</keyword>
<evidence type="ECO:0000256" key="2">
    <source>
        <dbReference type="ARBA" id="ARBA00005594"/>
    </source>
</evidence>
<feature type="domain" description="Cysteinyl-tRNA synthetase class Ia DALR" evidence="13">
    <location>
        <begin position="356"/>
        <end position="418"/>
    </location>
</feature>
<dbReference type="Gene3D" id="1.20.120.1910">
    <property type="entry name" value="Cysteine-tRNA ligase, C-terminal anti-codon recognition domain"/>
    <property type="match status" value="1"/>
</dbReference>
<feature type="binding site" evidence="12">
    <location>
        <position position="239"/>
    </location>
    <ligand>
        <name>Zn(2+)</name>
        <dbReference type="ChEBI" id="CHEBI:29105"/>
    </ligand>
</feature>
<feature type="binding site" evidence="12">
    <location>
        <position position="32"/>
    </location>
    <ligand>
        <name>Zn(2+)</name>
        <dbReference type="ChEBI" id="CHEBI:29105"/>
    </ligand>
</feature>
<feature type="short sequence motif" description="'KMSKS' region" evidence="12">
    <location>
        <begin position="267"/>
        <end position="271"/>
    </location>
</feature>
<dbReference type="InterPro" id="IPR014729">
    <property type="entry name" value="Rossmann-like_a/b/a_fold"/>
</dbReference>
<dbReference type="Gene3D" id="3.40.50.620">
    <property type="entry name" value="HUPs"/>
    <property type="match status" value="1"/>
</dbReference>
<dbReference type="KEGG" id="aamb:D1866_10145"/>
<comment type="cofactor">
    <cofactor evidence="12">
        <name>Zn(2+)</name>
        <dbReference type="ChEBI" id="CHEBI:29105"/>
    </cofactor>
    <text evidence="12">Binds 1 zinc ion per subunit.</text>
</comment>
<dbReference type="PRINTS" id="PR00983">
    <property type="entry name" value="TRNASYNTHCYS"/>
</dbReference>
<keyword evidence="9 12" id="KW-0648">Protein biosynthesis</keyword>
<feature type="short sequence motif" description="'HIGH' region" evidence="12">
    <location>
        <begin position="34"/>
        <end position="44"/>
    </location>
</feature>
<keyword evidence="8 12" id="KW-0067">ATP-binding</keyword>
<dbReference type="EC" id="6.1.1.16" evidence="12"/>
<evidence type="ECO:0000313" key="14">
    <source>
        <dbReference type="EMBL" id="MQL54476.1"/>
    </source>
</evidence>
<feature type="binding site" evidence="12">
    <location>
        <position position="270"/>
    </location>
    <ligand>
        <name>ATP</name>
        <dbReference type="ChEBI" id="CHEBI:30616"/>
    </ligand>
</feature>
<dbReference type="SUPFAM" id="SSF47323">
    <property type="entry name" value="Anticodon-binding domain of a subclass of class I aminoacyl-tRNA synthetases"/>
    <property type="match status" value="1"/>
</dbReference>
<dbReference type="Proteomes" id="UP000426328">
    <property type="component" value="Chromosome"/>
</dbReference>
<feature type="binding site" evidence="12">
    <location>
        <position position="235"/>
    </location>
    <ligand>
        <name>Zn(2+)</name>
        <dbReference type="ChEBI" id="CHEBI:29105"/>
    </ligand>
</feature>
<organism evidence="15 16">
    <name type="scientific">Acidianus ambivalens</name>
    <name type="common">Desulfurolobus ambivalens</name>
    <dbReference type="NCBI Taxonomy" id="2283"/>
    <lineage>
        <taxon>Archaea</taxon>
        <taxon>Thermoproteota</taxon>
        <taxon>Thermoprotei</taxon>
        <taxon>Sulfolobales</taxon>
        <taxon>Sulfolobaceae</taxon>
        <taxon>Acidianus</taxon>
    </lineage>
</organism>
<accession>A0A650CWR0</accession>
<gene>
    <name evidence="12" type="primary">cysS</name>
    <name evidence="15" type="ORF">D1866_10145</name>
    <name evidence="14" type="ORF">GFB69_01585</name>
</gene>
<dbReference type="HAMAP" id="MF_00041">
    <property type="entry name" value="Cys_tRNA_synth"/>
    <property type="match status" value="1"/>
</dbReference>
<evidence type="ECO:0000313" key="15">
    <source>
        <dbReference type="EMBL" id="QGR22291.1"/>
    </source>
</evidence>
<reference evidence="14 17" key="1">
    <citation type="submission" date="2019-10" db="EMBL/GenBank/DDBJ databases">
        <title>Comparative genomics of sulfur disproportionating microorganisms.</title>
        <authorList>
            <person name="Ward L.M."/>
            <person name="Bertran E."/>
            <person name="Johnston D."/>
        </authorList>
    </citation>
    <scope>NUCLEOTIDE SEQUENCE [LARGE SCALE GENOMIC DNA]</scope>
    <source>
        <strain evidence="14 17">DSM 3772</strain>
    </source>
</reference>
<evidence type="ECO:0000256" key="5">
    <source>
        <dbReference type="ARBA" id="ARBA00022723"/>
    </source>
</evidence>
<comment type="similarity">
    <text evidence="2 12">Belongs to the class-I aminoacyl-tRNA synthetase family.</text>
</comment>
<dbReference type="InterPro" id="IPR015803">
    <property type="entry name" value="Cys-tRNA-ligase"/>
</dbReference>
<dbReference type="Pfam" id="PF01406">
    <property type="entry name" value="tRNA-synt_1e"/>
    <property type="match status" value="1"/>
</dbReference>
<dbReference type="GO" id="GO:0005524">
    <property type="term" value="F:ATP binding"/>
    <property type="evidence" value="ECO:0007669"/>
    <property type="project" value="UniProtKB-UniRule"/>
</dbReference>
<comment type="subcellular location">
    <subcellularLocation>
        <location evidence="1 12">Cytoplasm</location>
    </subcellularLocation>
</comment>
<dbReference type="InterPro" id="IPR009080">
    <property type="entry name" value="tRNAsynth_Ia_anticodon-bd"/>
</dbReference>
<dbReference type="PANTHER" id="PTHR10890:SF3">
    <property type="entry name" value="CYSTEINE--TRNA LIGASE, CYTOPLASMIC"/>
    <property type="match status" value="1"/>
</dbReference>
<evidence type="ECO:0000313" key="16">
    <source>
        <dbReference type="Proteomes" id="UP000426328"/>
    </source>
</evidence>
<evidence type="ECO:0000256" key="7">
    <source>
        <dbReference type="ARBA" id="ARBA00022833"/>
    </source>
</evidence>
<dbReference type="Proteomes" id="UP000474054">
    <property type="component" value="Unassembled WGS sequence"/>
</dbReference>
<dbReference type="GO" id="GO:0004817">
    <property type="term" value="F:cysteine-tRNA ligase activity"/>
    <property type="evidence" value="ECO:0007669"/>
    <property type="project" value="UniProtKB-UniRule"/>
</dbReference>
<dbReference type="EMBL" id="WHYS01000001">
    <property type="protein sequence ID" value="MQL54476.1"/>
    <property type="molecule type" value="Genomic_DNA"/>
</dbReference>
<dbReference type="SMART" id="SM00840">
    <property type="entry name" value="DALR_2"/>
    <property type="match status" value="1"/>
</dbReference>
<dbReference type="CDD" id="cd00672">
    <property type="entry name" value="CysRS_core"/>
    <property type="match status" value="1"/>
</dbReference>
<dbReference type="AlphaFoldDB" id="A0A650CWR0"/>
<keyword evidence="6 12" id="KW-0547">Nucleotide-binding</keyword>
<keyword evidence="4 12" id="KW-0436">Ligase</keyword>
<proteinExistence type="inferred from homology"/>
<keyword evidence="7 12" id="KW-0862">Zinc</keyword>
<feature type="binding site" evidence="12">
    <location>
        <position position="210"/>
    </location>
    <ligand>
        <name>Zn(2+)</name>
        <dbReference type="ChEBI" id="CHEBI:29105"/>
    </ligand>
</feature>
<evidence type="ECO:0000313" key="17">
    <source>
        <dbReference type="Proteomes" id="UP000474054"/>
    </source>
</evidence>
<dbReference type="GO" id="GO:0006423">
    <property type="term" value="P:cysteinyl-tRNA aminoacylation"/>
    <property type="evidence" value="ECO:0007669"/>
    <property type="project" value="UniProtKB-UniRule"/>
</dbReference>
<evidence type="ECO:0000256" key="12">
    <source>
        <dbReference type="HAMAP-Rule" id="MF_00041"/>
    </source>
</evidence>
<comment type="catalytic activity">
    <reaction evidence="11 12">
        <text>tRNA(Cys) + L-cysteine + ATP = L-cysteinyl-tRNA(Cys) + AMP + diphosphate</text>
        <dbReference type="Rhea" id="RHEA:17773"/>
        <dbReference type="Rhea" id="RHEA-COMP:9661"/>
        <dbReference type="Rhea" id="RHEA-COMP:9679"/>
        <dbReference type="ChEBI" id="CHEBI:30616"/>
        <dbReference type="ChEBI" id="CHEBI:33019"/>
        <dbReference type="ChEBI" id="CHEBI:35235"/>
        <dbReference type="ChEBI" id="CHEBI:78442"/>
        <dbReference type="ChEBI" id="CHEBI:78517"/>
        <dbReference type="ChEBI" id="CHEBI:456215"/>
        <dbReference type="EC" id="6.1.1.16"/>
    </reaction>
</comment>
<evidence type="ECO:0000256" key="9">
    <source>
        <dbReference type="ARBA" id="ARBA00022917"/>
    </source>
</evidence>
<evidence type="ECO:0000259" key="13">
    <source>
        <dbReference type="SMART" id="SM00840"/>
    </source>
</evidence>
<protein>
    <recommendedName>
        <fullName evidence="12">Cysteine--tRNA ligase</fullName>
        <ecNumber evidence="12">6.1.1.16</ecNumber>
    </recommendedName>
    <alternativeName>
        <fullName evidence="12">Cysteinyl-tRNA synthetase</fullName>
        <shortName evidence="12">CysRS</shortName>
    </alternativeName>
</protein>
<dbReference type="GO" id="GO:0005737">
    <property type="term" value="C:cytoplasm"/>
    <property type="evidence" value="ECO:0007669"/>
    <property type="project" value="UniProtKB-SubCell"/>
</dbReference>
<sequence>MFLLVIRVFNTLGRKFEDFSTVENGIVKMYVCGPTVYDYVHIGHGRTFVAYDAIVRYLRLKGYNVIRIQNITDIDDKIINKAKETGKSWEEIVDYYSKDYLENLSLLKVKIDLHPRVTQHIKEIINFVQGLIDKGHAYVAPSGSVYFDVDTFPHYGELSNTKKDQWNQGEEFVKEKKHPYDFALWKAWKPGEPYWESPWGKGRPGWHIECSTMSTRYLGEQFDIHGGGMDLIFPHHENERAQTESLTGKPWVRYWMHVAFLNIRGEKMSKSLGNIITLKDALKKYGADVLRYWYLSSHYRSPIDFSEENLEQSKVSLQRLKDAVAVLKDILKEGPKSYSKDEDIKVQREIIQKIREFDEAMSNDFDTATALKKVHEIANIVFSKLQNSRDFLGASIALDGFRIFNEVFGVMDEEMGLAYERIYEVIDGIIEVRNLLRQKKMYDLSDQIRSILESHGIKVLDTKDKSTWRFQ</sequence>
<keyword evidence="10 12" id="KW-0030">Aminoacyl-tRNA synthetase</keyword>
<evidence type="ECO:0000256" key="10">
    <source>
        <dbReference type="ARBA" id="ARBA00023146"/>
    </source>
</evidence>
<evidence type="ECO:0000256" key="1">
    <source>
        <dbReference type="ARBA" id="ARBA00004496"/>
    </source>
</evidence>
<dbReference type="EMBL" id="CP045482">
    <property type="protein sequence ID" value="QGR22291.1"/>
    <property type="molecule type" value="Genomic_DNA"/>
</dbReference>
<dbReference type="InterPro" id="IPR015273">
    <property type="entry name" value="Cys-tRNA-synt_Ia_DALR"/>
</dbReference>